<dbReference type="EMBL" id="CP136896">
    <property type="protein sequence ID" value="WOL12874.1"/>
    <property type="molecule type" value="Genomic_DNA"/>
</dbReference>
<keyword evidence="4" id="KW-1185">Reference proteome</keyword>
<feature type="region of interest" description="Disordered" evidence="1">
    <location>
        <begin position="1"/>
        <end position="58"/>
    </location>
</feature>
<evidence type="ECO:0000256" key="2">
    <source>
        <dbReference type="SAM" id="Phobius"/>
    </source>
</evidence>
<evidence type="ECO:0000313" key="4">
    <source>
        <dbReference type="Proteomes" id="UP001327560"/>
    </source>
</evidence>
<gene>
    <name evidence="3" type="ORF">Cni_G21642</name>
</gene>
<evidence type="ECO:0000313" key="3">
    <source>
        <dbReference type="EMBL" id="WOL12874.1"/>
    </source>
</evidence>
<sequence>MVPMASAETDVRKQVRHLREGRQDPWHGNRLDAEGARARERHDGRSYSRSGWSSDTPSPPAYSEFNCLGLLTTLQYLTSTLGVWVLGKLDVLYHDPFTLDNTKKFLPAALVFYLVIFTNTNLLRHANVDTFIVFCSLTPLLVAIADTIFRSKPCPSKLAFLSLLIILSGAVSYVAIDSAFSLTAYSWEVAYLVTRGRNRPDQTCIVKNRPEPGLWPVISYFFCLSLACGLFIKHAKT</sequence>
<keyword evidence="2" id="KW-0812">Transmembrane</keyword>
<dbReference type="AlphaFoldDB" id="A0AAQ3KR17"/>
<name>A0AAQ3KR17_9LILI</name>
<organism evidence="3 4">
    <name type="scientific">Canna indica</name>
    <name type="common">Indian-shot</name>
    <dbReference type="NCBI Taxonomy" id="4628"/>
    <lineage>
        <taxon>Eukaryota</taxon>
        <taxon>Viridiplantae</taxon>
        <taxon>Streptophyta</taxon>
        <taxon>Embryophyta</taxon>
        <taxon>Tracheophyta</taxon>
        <taxon>Spermatophyta</taxon>
        <taxon>Magnoliopsida</taxon>
        <taxon>Liliopsida</taxon>
        <taxon>Zingiberales</taxon>
        <taxon>Cannaceae</taxon>
        <taxon>Canna</taxon>
    </lineage>
</organism>
<dbReference type="Proteomes" id="UP001327560">
    <property type="component" value="Chromosome 7"/>
</dbReference>
<feature type="transmembrane region" description="Helical" evidence="2">
    <location>
        <begin position="158"/>
        <end position="176"/>
    </location>
</feature>
<feature type="transmembrane region" description="Helical" evidence="2">
    <location>
        <begin position="213"/>
        <end position="232"/>
    </location>
</feature>
<proteinExistence type="predicted"/>
<feature type="compositionally biased region" description="Basic and acidic residues" evidence="1">
    <location>
        <begin position="9"/>
        <end position="46"/>
    </location>
</feature>
<feature type="transmembrane region" description="Helical" evidence="2">
    <location>
        <begin position="130"/>
        <end position="149"/>
    </location>
</feature>
<accession>A0AAQ3KR17</accession>
<keyword evidence="2" id="KW-1133">Transmembrane helix</keyword>
<feature type="compositionally biased region" description="Polar residues" evidence="1">
    <location>
        <begin position="47"/>
        <end position="56"/>
    </location>
</feature>
<feature type="transmembrane region" description="Helical" evidence="2">
    <location>
        <begin position="105"/>
        <end position="124"/>
    </location>
</feature>
<protein>
    <submittedName>
        <fullName evidence="3">GDP-fucose transporter 1</fullName>
    </submittedName>
</protein>
<reference evidence="3 4" key="1">
    <citation type="submission" date="2023-10" db="EMBL/GenBank/DDBJ databases">
        <title>Chromosome-scale genome assembly provides insights into flower coloration mechanisms of Canna indica.</title>
        <authorList>
            <person name="Li C."/>
        </authorList>
    </citation>
    <scope>NUCLEOTIDE SEQUENCE [LARGE SCALE GENOMIC DNA]</scope>
    <source>
        <tissue evidence="3">Flower</tissue>
    </source>
</reference>
<keyword evidence="2" id="KW-0472">Membrane</keyword>
<evidence type="ECO:0000256" key="1">
    <source>
        <dbReference type="SAM" id="MobiDB-lite"/>
    </source>
</evidence>